<dbReference type="EMBL" id="HG994366">
    <property type="protein sequence ID" value="CAF1906831.1"/>
    <property type="molecule type" value="Genomic_DNA"/>
</dbReference>
<dbReference type="Proteomes" id="UP001295469">
    <property type="component" value="Chromosome C02"/>
</dbReference>
<evidence type="ECO:0000313" key="2">
    <source>
        <dbReference type="EMBL" id="CAF1906831.1"/>
    </source>
</evidence>
<gene>
    <name evidence="2" type="ORF">DARMORV10_C02P27040.1</name>
</gene>
<keyword evidence="1" id="KW-1133">Transmembrane helix</keyword>
<reference evidence="2" key="1">
    <citation type="submission" date="2021-01" db="EMBL/GenBank/DDBJ databases">
        <authorList>
            <consortium name="Genoscope - CEA"/>
            <person name="William W."/>
        </authorList>
    </citation>
    <scope>NUCLEOTIDE SEQUENCE</scope>
</reference>
<protein>
    <submittedName>
        <fullName evidence="2">(rape) hypothetical protein</fullName>
    </submittedName>
</protein>
<keyword evidence="1" id="KW-0472">Membrane</keyword>
<keyword evidence="1" id="KW-0812">Transmembrane</keyword>
<proteinExistence type="predicted"/>
<evidence type="ECO:0000256" key="1">
    <source>
        <dbReference type="SAM" id="Phobius"/>
    </source>
</evidence>
<accession>A0A816K8V0</accession>
<dbReference type="AlphaFoldDB" id="A0A816K8V0"/>
<sequence>MTFFLGSMTFVYDALIVFCTNSILNFTLVIHILSYYPGYTCLY</sequence>
<organism evidence="2">
    <name type="scientific">Brassica napus</name>
    <name type="common">Rape</name>
    <dbReference type="NCBI Taxonomy" id="3708"/>
    <lineage>
        <taxon>Eukaryota</taxon>
        <taxon>Viridiplantae</taxon>
        <taxon>Streptophyta</taxon>
        <taxon>Embryophyta</taxon>
        <taxon>Tracheophyta</taxon>
        <taxon>Spermatophyta</taxon>
        <taxon>Magnoliopsida</taxon>
        <taxon>eudicotyledons</taxon>
        <taxon>Gunneridae</taxon>
        <taxon>Pentapetalae</taxon>
        <taxon>rosids</taxon>
        <taxon>malvids</taxon>
        <taxon>Brassicales</taxon>
        <taxon>Brassicaceae</taxon>
        <taxon>Brassiceae</taxon>
        <taxon>Brassica</taxon>
    </lineage>
</organism>
<name>A0A816K8V0_BRANA</name>
<feature type="transmembrane region" description="Helical" evidence="1">
    <location>
        <begin position="12"/>
        <end position="36"/>
    </location>
</feature>